<dbReference type="InterPro" id="IPR001816">
    <property type="entry name" value="Transl_elong_EFTs/EF1B"/>
</dbReference>
<keyword evidence="7" id="KW-1185">Reference proteome</keyword>
<dbReference type="GO" id="GO:0005739">
    <property type="term" value="C:mitochondrion"/>
    <property type="evidence" value="ECO:0007669"/>
    <property type="project" value="UniProtKB-SubCell"/>
</dbReference>
<feature type="region of interest" description="Disordered" evidence="4">
    <location>
        <begin position="136"/>
        <end position="165"/>
    </location>
</feature>
<evidence type="ECO:0000313" key="6">
    <source>
        <dbReference type="EMBL" id="KAK2187037.1"/>
    </source>
</evidence>
<dbReference type="Gene3D" id="3.30.479.20">
    <property type="entry name" value="Elongation factor Ts, dimerisation domain"/>
    <property type="match status" value="2"/>
</dbReference>
<name>A0AAD9UF08_RIDPI</name>
<evidence type="ECO:0000256" key="4">
    <source>
        <dbReference type="SAM" id="MobiDB-lite"/>
    </source>
</evidence>
<dbReference type="PANTHER" id="PTHR11741:SF0">
    <property type="entry name" value="ELONGATION FACTOR TS, MITOCHONDRIAL"/>
    <property type="match status" value="1"/>
</dbReference>
<dbReference type="InterPro" id="IPR036402">
    <property type="entry name" value="EF-Ts_dimer_sf"/>
</dbReference>
<dbReference type="HAMAP" id="MF_00050">
    <property type="entry name" value="EF_Ts"/>
    <property type="match status" value="1"/>
</dbReference>
<proteinExistence type="inferred from homology"/>
<dbReference type="PANTHER" id="PTHR11741">
    <property type="entry name" value="ELONGATION FACTOR TS"/>
    <property type="match status" value="1"/>
</dbReference>
<comment type="similarity">
    <text evidence="3">Belongs to the EF-Ts family.</text>
</comment>
<dbReference type="GO" id="GO:0003746">
    <property type="term" value="F:translation elongation factor activity"/>
    <property type="evidence" value="ECO:0007669"/>
    <property type="project" value="UniProtKB-UniRule"/>
</dbReference>
<comment type="function">
    <text evidence="3">Associates with the EF-Tu.GDP complex and induces the exchange of GDP to GTP. It remains bound to the aminoacyl-tRNA.EF-Tu.GTP complex up to the GTP hydrolysis stage on the ribosome.</text>
</comment>
<feature type="compositionally biased region" description="Low complexity" evidence="4">
    <location>
        <begin position="136"/>
        <end position="152"/>
    </location>
</feature>
<keyword evidence="2 3" id="KW-0648">Protein biosynthesis</keyword>
<dbReference type="Proteomes" id="UP001209878">
    <property type="component" value="Unassembled WGS sequence"/>
</dbReference>
<reference evidence="6" key="1">
    <citation type="journal article" date="2023" name="Mol. Biol. Evol.">
        <title>Third-Generation Sequencing Reveals the Adaptive Role of the Epigenome in Three Deep-Sea Polychaetes.</title>
        <authorList>
            <person name="Perez M."/>
            <person name="Aroh O."/>
            <person name="Sun Y."/>
            <person name="Lan Y."/>
            <person name="Juniper S.K."/>
            <person name="Young C.R."/>
            <person name="Angers B."/>
            <person name="Qian P.Y."/>
        </authorList>
    </citation>
    <scope>NUCLEOTIDE SEQUENCE</scope>
    <source>
        <strain evidence="6">R07B-5</strain>
    </source>
</reference>
<dbReference type="Pfam" id="PF00889">
    <property type="entry name" value="EF_TS"/>
    <property type="match status" value="1"/>
</dbReference>
<evidence type="ECO:0000256" key="1">
    <source>
        <dbReference type="ARBA" id="ARBA00022768"/>
    </source>
</evidence>
<evidence type="ECO:0000259" key="5">
    <source>
        <dbReference type="Pfam" id="PF00889"/>
    </source>
</evidence>
<accession>A0AAD9UF08</accession>
<keyword evidence="3" id="KW-0496">Mitochondrion</keyword>
<evidence type="ECO:0000313" key="7">
    <source>
        <dbReference type="Proteomes" id="UP001209878"/>
    </source>
</evidence>
<organism evidence="6 7">
    <name type="scientific">Ridgeia piscesae</name>
    <name type="common">Tubeworm</name>
    <dbReference type="NCBI Taxonomy" id="27915"/>
    <lineage>
        <taxon>Eukaryota</taxon>
        <taxon>Metazoa</taxon>
        <taxon>Spiralia</taxon>
        <taxon>Lophotrochozoa</taxon>
        <taxon>Annelida</taxon>
        <taxon>Polychaeta</taxon>
        <taxon>Sedentaria</taxon>
        <taxon>Canalipalpata</taxon>
        <taxon>Sabellida</taxon>
        <taxon>Siboglinidae</taxon>
        <taxon>Ridgeia</taxon>
    </lineage>
</organism>
<feature type="compositionally biased region" description="Basic and acidic residues" evidence="4">
    <location>
        <begin position="156"/>
        <end position="165"/>
    </location>
</feature>
<evidence type="ECO:0000256" key="2">
    <source>
        <dbReference type="ARBA" id="ARBA00022917"/>
    </source>
</evidence>
<evidence type="ECO:0000256" key="3">
    <source>
        <dbReference type="HAMAP-Rule" id="MF_03135"/>
    </source>
</evidence>
<dbReference type="InterPro" id="IPR014039">
    <property type="entry name" value="Transl_elong_EFTs/EF1B_dimer"/>
</dbReference>
<comment type="subcellular location">
    <subcellularLocation>
        <location evidence="3">Mitochondrion</location>
    </subcellularLocation>
</comment>
<dbReference type="AlphaFoldDB" id="A0AAD9UF08"/>
<feature type="domain" description="Translation elongation factor EFTs/EF1B dimerisation" evidence="5">
    <location>
        <begin position="6"/>
        <end position="203"/>
    </location>
</feature>
<comment type="caution">
    <text evidence="6">The sequence shown here is derived from an EMBL/GenBank/DDBJ whole genome shotgun (WGS) entry which is preliminary data.</text>
</comment>
<keyword evidence="1 3" id="KW-0251">Elongation factor</keyword>
<dbReference type="SUPFAM" id="SSF54713">
    <property type="entry name" value="Elongation factor Ts (EF-Ts), dimerisation domain"/>
    <property type="match status" value="1"/>
</dbReference>
<dbReference type="EMBL" id="JAODUO010000180">
    <property type="protein sequence ID" value="KAK2187037.1"/>
    <property type="molecule type" value="Genomic_DNA"/>
</dbReference>
<protein>
    <recommendedName>
        <fullName evidence="3">Elongation factor Ts, mitochondrial</fullName>
        <shortName evidence="3">EF-Ts</shortName>
        <shortName evidence="3">EF-TsMt</shortName>
    </recommendedName>
</protein>
<dbReference type="GO" id="GO:0070125">
    <property type="term" value="P:mitochondrial translational elongation"/>
    <property type="evidence" value="ECO:0007669"/>
    <property type="project" value="TreeGrafter"/>
</dbReference>
<sequence>MVLWNKEAVNTLQWDSGKSLADLVALEVGNIGENLAIRRAAYLNACDNNNVCMYVHPAGPGPLSVDNCSMGKFGSMVVLTQSASPDNQLSVEELGRQLCQHIVGMNPKSVGSLEEEEQSHAAAVGHVEQSDEAEQVAAAAGGGADVVSNASSEDQSEIKETPKEDESRLVFQDFLMDESLTVGELLRQNSAEVTDFVRFGCGEELEEEEDAGA</sequence>
<gene>
    <name evidence="6" type="ORF">NP493_180g06030</name>
</gene>